<evidence type="ECO:0000313" key="3">
    <source>
        <dbReference type="Proteomes" id="UP001597286"/>
    </source>
</evidence>
<gene>
    <name evidence="2" type="ORF">ACFSJG_11910</name>
</gene>
<dbReference type="InterPro" id="IPR032075">
    <property type="entry name" value="PI-PLC-C1"/>
</dbReference>
<evidence type="ECO:0000256" key="1">
    <source>
        <dbReference type="SAM" id="SignalP"/>
    </source>
</evidence>
<keyword evidence="2" id="KW-0378">Hydrolase</keyword>
<dbReference type="EC" id="3.1.4.-" evidence="2"/>
<keyword evidence="1" id="KW-0732">Signal</keyword>
<dbReference type="RefSeq" id="WP_378485435.1">
    <property type="nucleotide sequence ID" value="NZ_JBHUFB010000010.1"/>
</dbReference>
<feature type="chain" id="PRO_5046597556" evidence="1">
    <location>
        <begin position="27"/>
        <end position="359"/>
    </location>
</feature>
<name>A0ABW4P4J4_9NOCA</name>
<organism evidence="2 3">
    <name type="scientific">Rhodococcus gannanensis</name>
    <dbReference type="NCBI Taxonomy" id="1960308"/>
    <lineage>
        <taxon>Bacteria</taxon>
        <taxon>Bacillati</taxon>
        <taxon>Actinomycetota</taxon>
        <taxon>Actinomycetes</taxon>
        <taxon>Mycobacteriales</taxon>
        <taxon>Nocardiaceae</taxon>
        <taxon>Rhodococcus</taxon>
    </lineage>
</organism>
<dbReference type="GO" id="GO:0016787">
    <property type="term" value="F:hydrolase activity"/>
    <property type="evidence" value="ECO:0007669"/>
    <property type="project" value="UniProtKB-KW"/>
</dbReference>
<comment type="caution">
    <text evidence="2">The sequence shown here is derived from an EMBL/GenBank/DDBJ whole genome shotgun (WGS) entry which is preliminary data.</text>
</comment>
<dbReference type="CDD" id="cd08589">
    <property type="entry name" value="PI-PLCc_SaPLC1_like"/>
    <property type="match status" value="1"/>
</dbReference>
<dbReference type="Proteomes" id="UP001597286">
    <property type="component" value="Unassembled WGS sequence"/>
</dbReference>
<dbReference type="Pfam" id="PF16670">
    <property type="entry name" value="PI-PLC-C1"/>
    <property type="match status" value="1"/>
</dbReference>
<proteinExistence type="predicted"/>
<dbReference type="InterPro" id="IPR017946">
    <property type="entry name" value="PLC-like_Pdiesterase_TIM-brl"/>
</dbReference>
<dbReference type="EMBL" id="JBHUFB010000010">
    <property type="protein sequence ID" value="MFD1812923.1"/>
    <property type="molecule type" value="Genomic_DNA"/>
</dbReference>
<keyword evidence="3" id="KW-1185">Reference proteome</keyword>
<accession>A0ABW4P4J4</accession>
<feature type="signal peptide" evidence="1">
    <location>
        <begin position="1"/>
        <end position="26"/>
    </location>
</feature>
<reference evidence="3" key="1">
    <citation type="journal article" date="2019" name="Int. J. Syst. Evol. Microbiol.">
        <title>The Global Catalogue of Microorganisms (GCM) 10K type strain sequencing project: providing services to taxonomists for standard genome sequencing and annotation.</title>
        <authorList>
            <consortium name="The Broad Institute Genomics Platform"/>
            <consortium name="The Broad Institute Genome Sequencing Center for Infectious Disease"/>
            <person name="Wu L."/>
            <person name="Ma J."/>
        </authorList>
    </citation>
    <scope>NUCLEOTIDE SEQUENCE [LARGE SCALE GENOMIC DNA]</scope>
    <source>
        <strain evidence="3">DT72</strain>
    </source>
</reference>
<evidence type="ECO:0000313" key="2">
    <source>
        <dbReference type="EMBL" id="MFD1812923.1"/>
    </source>
</evidence>
<dbReference type="SUPFAM" id="SSF51695">
    <property type="entry name" value="PLC-like phosphodiesterases"/>
    <property type="match status" value="1"/>
</dbReference>
<protein>
    <submittedName>
        <fullName evidence="2">Phosphatidylinositol-specific phospholipase C domain-containing protein</fullName>
        <ecNumber evidence="2">3.1.4.-</ecNumber>
    </submittedName>
</protein>
<dbReference type="Gene3D" id="3.20.20.190">
    <property type="entry name" value="Phosphatidylinositol (PI) phosphodiesterase"/>
    <property type="match status" value="1"/>
</dbReference>
<sequence>MSRAVVRLVVISAVVAVMSATASASAEGHGNVGGLRYDQTTSVGVHNAYETATYPYLVDALDAGAALIELDVWTNVGGIGWRVSHQNPVANENNCVGGGSVDGRSGPRNGDLAACLTDLRTWHDAHPAHPPVLVKIEMKDGFSAVPVGGSAGSEGSAGIPRGPVDFDALVRETLGDAVYTPAELLGDAATLDDAVRARGWPTRDELAGRFVIDLISGTVEEVNPFDALWTDREYAAHLRDLAASDDLTTAVAFPAVNGAAPGDPRLRYSDDSLRPWLVVFDGDASAYVDGGIDTGWYRDNNYLLVMTAAHAVAPAIDNRVPDPAAATARVTELAGRSANVITSDWATLPSVLSLVEPRR</sequence>